<evidence type="ECO:0000259" key="3">
    <source>
        <dbReference type="Pfam" id="PF07811"/>
    </source>
</evidence>
<dbReference type="AlphaFoldDB" id="A0A517M929"/>
<dbReference type="Proteomes" id="UP000320672">
    <property type="component" value="Chromosome"/>
</dbReference>
<dbReference type="RefSeq" id="WP_145349385.1">
    <property type="nucleotide sequence ID" value="NZ_CP036262.1"/>
</dbReference>
<sequence length="155" mass="17618">MQSNHGTPYGLHRRPRKSRITNRRHASTAIEAAVITPVLLLLVAAAIDYSRIYHAEIIVTQAAERGALYGASENFVDDTKAAWETSIRDIVTEELEQLKVPAEDAPEITITATAENDLFFLVTVDIEYKFKPLIVSKFIPVETDIHRRQTIRRYR</sequence>
<protein>
    <submittedName>
        <fullName evidence="4">TadE-like protein</fullName>
    </submittedName>
</protein>
<evidence type="ECO:0000313" key="4">
    <source>
        <dbReference type="EMBL" id="QDS91297.1"/>
    </source>
</evidence>
<keyword evidence="5" id="KW-1185">Reference proteome</keyword>
<dbReference type="KEGG" id="rml:FF011L_00260"/>
<keyword evidence="2" id="KW-0472">Membrane</keyword>
<feature type="transmembrane region" description="Helical" evidence="2">
    <location>
        <begin position="26"/>
        <end position="47"/>
    </location>
</feature>
<accession>A0A517M929</accession>
<organism evidence="4 5">
    <name type="scientific">Roseimaritima multifibrata</name>
    <dbReference type="NCBI Taxonomy" id="1930274"/>
    <lineage>
        <taxon>Bacteria</taxon>
        <taxon>Pseudomonadati</taxon>
        <taxon>Planctomycetota</taxon>
        <taxon>Planctomycetia</taxon>
        <taxon>Pirellulales</taxon>
        <taxon>Pirellulaceae</taxon>
        <taxon>Roseimaritima</taxon>
    </lineage>
</organism>
<keyword evidence="2" id="KW-1133">Transmembrane helix</keyword>
<gene>
    <name evidence="4" type="ORF">FF011L_00260</name>
</gene>
<feature type="domain" description="TadE-like" evidence="3">
    <location>
        <begin position="27"/>
        <end position="67"/>
    </location>
</feature>
<feature type="compositionally biased region" description="Basic residues" evidence="1">
    <location>
        <begin position="11"/>
        <end position="24"/>
    </location>
</feature>
<dbReference type="OrthoDB" id="291986at2"/>
<evidence type="ECO:0000256" key="1">
    <source>
        <dbReference type="SAM" id="MobiDB-lite"/>
    </source>
</evidence>
<dbReference type="InterPro" id="IPR012495">
    <property type="entry name" value="TadE-like_dom"/>
</dbReference>
<feature type="region of interest" description="Disordered" evidence="1">
    <location>
        <begin position="1"/>
        <end position="24"/>
    </location>
</feature>
<evidence type="ECO:0000313" key="5">
    <source>
        <dbReference type="Proteomes" id="UP000320672"/>
    </source>
</evidence>
<reference evidence="4 5" key="1">
    <citation type="submission" date="2019-02" db="EMBL/GenBank/DDBJ databases">
        <title>Deep-cultivation of Planctomycetes and their phenomic and genomic characterization uncovers novel biology.</title>
        <authorList>
            <person name="Wiegand S."/>
            <person name="Jogler M."/>
            <person name="Boedeker C."/>
            <person name="Pinto D."/>
            <person name="Vollmers J."/>
            <person name="Rivas-Marin E."/>
            <person name="Kohn T."/>
            <person name="Peeters S.H."/>
            <person name="Heuer A."/>
            <person name="Rast P."/>
            <person name="Oberbeckmann S."/>
            <person name="Bunk B."/>
            <person name="Jeske O."/>
            <person name="Meyerdierks A."/>
            <person name="Storesund J.E."/>
            <person name="Kallscheuer N."/>
            <person name="Luecker S."/>
            <person name="Lage O.M."/>
            <person name="Pohl T."/>
            <person name="Merkel B.J."/>
            <person name="Hornburger P."/>
            <person name="Mueller R.-W."/>
            <person name="Bruemmer F."/>
            <person name="Labrenz M."/>
            <person name="Spormann A.M."/>
            <person name="Op den Camp H."/>
            <person name="Overmann J."/>
            <person name="Amann R."/>
            <person name="Jetten M.S.M."/>
            <person name="Mascher T."/>
            <person name="Medema M.H."/>
            <person name="Devos D.P."/>
            <person name="Kaster A.-K."/>
            <person name="Ovreas L."/>
            <person name="Rohde M."/>
            <person name="Galperin M.Y."/>
            <person name="Jogler C."/>
        </authorList>
    </citation>
    <scope>NUCLEOTIDE SEQUENCE [LARGE SCALE GENOMIC DNA]</scope>
    <source>
        <strain evidence="4 5">FF011L</strain>
    </source>
</reference>
<name>A0A517M929_9BACT</name>
<dbReference type="Pfam" id="PF07811">
    <property type="entry name" value="TadE"/>
    <property type="match status" value="1"/>
</dbReference>
<proteinExistence type="predicted"/>
<dbReference type="EMBL" id="CP036262">
    <property type="protein sequence ID" value="QDS91297.1"/>
    <property type="molecule type" value="Genomic_DNA"/>
</dbReference>
<evidence type="ECO:0000256" key="2">
    <source>
        <dbReference type="SAM" id="Phobius"/>
    </source>
</evidence>
<keyword evidence="2" id="KW-0812">Transmembrane</keyword>